<reference evidence="1" key="2">
    <citation type="submission" date="2021-03" db="UniProtKB">
        <authorList>
            <consortium name="EnsemblPlants"/>
        </authorList>
    </citation>
    <scope>IDENTIFICATION</scope>
</reference>
<dbReference type="EnsemblPlants" id="AUR62033447-RA">
    <property type="protein sequence ID" value="AUR62033447-RA:cds"/>
    <property type="gene ID" value="AUR62033447"/>
</dbReference>
<dbReference type="RefSeq" id="XP_021764586.1">
    <property type="nucleotide sequence ID" value="XM_021908894.1"/>
</dbReference>
<dbReference type="Gramene" id="AUR62033447-RA">
    <property type="protein sequence ID" value="AUR62033447-RA:cds"/>
    <property type="gene ID" value="AUR62033447"/>
</dbReference>
<dbReference type="OrthoDB" id="1913905at2759"/>
<accession>A0A803MQ96</accession>
<dbReference type="KEGG" id="cqi:110729171"/>
<name>A0A803MQ96_CHEQI</name>
<dbReference type="Proteomes" id="UP000596660">
    <property type="component" value="Unplaced"/>
</dbReference>
<dbReference type="AlphaFoldDB" id="A0A803MQ96"/>
<dbReference type="OMA" id="TWWAPLF"/>
<organism evidence="1 2">
    <name type="scientific">Chenopodium quinoa</name>
    <name type="common">Quinoa</name>
    <dbReference type="NCBI Taxonomy" id="63459"/>
    <lineage>
        <taxon>Eukaryota</taxon>
        <taxon>Viridiplantae</taxon>
        <taxon>Streptophyta</taxon>
        <taxon>Embryophyta</taxon>
        <taxon>Tracheophyta</taxon>
        <taxon>Spermatophyta</taxon>
        <taxon>Magnoliopsida</taxon>
        <taxon>eudicotyledons</taxon>
        <taxon>Gunneridae</taxon>
        <taxon>Pentapetalae</taxon>
        <taxon>Caryophyllales</taxon>
        <taxon>Chenopodiaceae</taxon>
        <taxon>Chenopodioideae</taxon>
        <taxon>Atripliceae</taxon>
        <taxon>Chenopodium</taxon>
    </lineage>
</organism>
<evidence type="ECO:0000313" key="2">
    <source>
        <dbReference type="Proteomes" id="UP000596660"/>
    </source>
</evidence>
<evidence type="ECO:0000313" key="1">
    <source>
        <dbReference type="EnsemblPlants" id="AUR62033447-RA:cds"/>
    </source>
</evidence>
<keyword evidence="2" id="KW-1185">Reference proteome</keyword>
<sequence length="120" mass="13142">MATTFLPSQTFVVRASGVSDNTRRKTTTSAAAGGGKWWSPLFGWSAEADYIDSGSKIEATPVKSEDVPAKPKFSGCFTEEKARQMRLMTKETAAFHDKMYHSAIASRLASDFSAHDSDRQ</sequence>
<dbReference type="PANTHER" id="PTHR34198">
    <property type="entry name" value="OS01G0175100 PROTEIN"/>
    <property type="match status" value="1"/>
</dbReference>
<dbReference type="GeneID" id="110729171"/>
<dbReference type="PANTHER" id="PTHR34198:SF1">
    <property type="entry name" value="OS01G0104300 PROTEIN"/>
    <property type="match status" value="1"/>
</dbReference>
<gene>
    <name evidence="1" type="primary">LOC110729171</name>
</gene>
<reference evidence="1" key="1">
    <citation type="journal article" date="2017" name="Nature">
        <title>The genome of Chenopodium quinoa.</title>
        <authorList>
            <person name="Jarvis D.E."/>
            <person name="Ho Y.S."/>
            <person name="Lightfoot D.J."/>
            <person name="Schmoeckel S.M."/>
            <person name="Li B."/>
            <person name="Borm T.J.A."/>
            <person name="Ohyanagi H."/>
            <person name="Mineta K."/>
            <person name="Michell C.T."/>
            <person name="Saber N."/>
            <person name="Kharbatia N.M."/>
            <person name="Rupper R.R."/>
            <person name="Sharp A.R."/>
            <person name="Dally N."/>
            <person name="Boughton B.A."/>
            <person name="Woo Y.H."/>
            <person name="Gao G."/>
            <person name="Schijlen E.G.W.M."/>
            <person name="Guo X."/>
            <person name="Momin A.A."/>
            <person name="Negrao S."/>
            <person name="Al-Babili S."/>
            <person name="Gehring C."/>
            <person name="Roessner U."/>
            <person name="Jung C."/>
            <person name="Murphy K."/>
            <person name="Arold S.T."/>
            <person name="Gojobori T."/>
            <person name="van der Linden C.G."/>
            <person name="van Loo E.N."/>
            <person name="Jellen E.N."/>
            <person name="Maughan P.J."/>
            <person name="Tester M."/>
        </authorList>
    </citation>
    <scope>NUCLEOTIDE SEQUENCE [LARGE SCALE GENOMIC DNA]</scope>
    <source>
        <strain evidence="1">cv. PI 614886</strain>
    </source>
</reference>
<proteinExistence type="predicted"/>
<protein>
    <submittedName>
        <fullName evidence="1">Uncharacterized protein</fullName>
    </submittedName>
</protein>